<dbReference type="AlphaFoldDB" id="A0AAI8YJL5"/>
<keyword evidence="2" id="KW-0812">Transmembrane</keyword>
<protein>
    <submittedName>
        <fullName evidence="3">Uu.00g147020.m01.CDS01</fullName>
    </submittedName>
</protein>
<feature type="region of interest" description="Disordered" evidence="1">
    <location>
        <begin position="90"/>
        <end position="177"/>
    </location>
</feature>
<accession>A0AAI8YJL5</accession>
<dbReference type="Proteomes" id="UP001295740">
    <property type="component" value="Unassembled WGS sequence"/>
</dbReference>
<organism evidence="3 4">
    <name type="scientific">Anthostomella pinea</name>
    <dbReference type="NCBI Taxonomy" id="933095"/>
    <lineage>
        <taxon>Eukaryota</taxon>
        <taxon>Fungi</taxon>
        <taxon>Dikarya</taxon>
        <taxon>Ascomycota</taxon>
        <taxon>Pezizomycotina</taxon>
        <taxon>Sordariomycetes</taxon>
        <taxon>Xylariomycetidae</taxon>
        <taxon>Xylariales</taxon>
        <taxon>Xylariaceae</taxon>
        <taxon>Anthostomella</taxon>
    </lineage>
</organism>
<gene>
    <name evidence="3" type="ORF">KHLLAP_LOCUS10144</name>
</gene>
<reference evidence="3" key="1">
    <citation type="submission" date="2023-10" db="EMBL/GenBank/DDBJ databases">
        <authorList>
            <person name="Hackl T."/>
        </authorList>
    </citation>
    <scope>NUCLEOTIDE SEQUENCE</scope>
</reference>
<dbReference type="EMBL" id="CAUWAG010000012">
    <property type="protein sequence ID" value="CAJ2509676.1"/>
    <property type="molecule type" value="Genomic_DNA"/>
</dbReference>
<keyword evidence="2" id="KW-0472">Membrane</keyword>
<evidence type="ECO:0000313" key="4">
    <source>
        <dbReference type="Proteomes" id="UP001295740"/>
    </source>
</evidence>
<proteinExistence type="predicted"/>
<feature type="compositionally biased region" description="Basic and acidic residues" evidence="1">
    <location>
        <begin position="158"/>
        <end position="177"/>
    </location>
</feature>
<name>A0AAI8YJL5_9PEZI</name>
<evidence type="ECO:0000313" key="3">
    <source>
        <dbReference type="EMBL" id="CAJ2509676.1"/>
    </source>
</evidence>
<comment type="caution">
    <text evidence="3">The sequence shown here is derived from an EMBL/GenBank/DDBJ whole genome shotgun (WGS) entry which is preliminary data.</text>
</comment>
<keyword evidence="4" id="KW-1185">Reference proteome</keyword>
<feature type="transmembrane region" description="Helical" evidence="2">
    <location>
        <begin position="51"/>
        <end position="72"/>
    </location>
</feature>
<evidence type="ECO:0000256" key="1">
    <source>
        <dbReference type="SAM" id="MobiDB-lite"/>
    </source>
</evidence>
<keyword evidence="2" id="KW-1133">Transmembrane helix</keyword>
<evidence type="ECO:0000256" key="2">
    <source>
        <dbReference type="SAM" id="Phobius"/>
    </source>
</evidence>
<sequence length="177" mass="20085">MEHRQVDQAAPSTRLARFARMLLSRDDTDKCHPSPNINLCEKPSSNSKQTAIVVGITVGVFLFVVVVTLLYLHFRRKRLDKAEWPKTNQELEDYGFDVAPSGTGKPRKNNQQPQLPVSRPQLRNDDLHAPAKLSRNSRNSLDTLARSLRGQEANPYRARVEDDVTEDMKPVQPSDRV</sequence>